<dbReference type="PANTHER" id="PTHR30632">
    <property type="entry name" value="MOLYBDATE-BINDING PERIPLASMIC PROTEIN"/>
    <property type="match status" value="1"/>
</dbReference>
<name>A0A1W1B8X8_9ZZZZ</name>
<dbReference type="CDD" id="cd13539">
    <property type="entry name" value="PBP2_AvModA"/>
    <property type="match status" value="1"/>
</dbReference>
<sequence length="251" mass="27669">MNIAKRWLIAILFVATHLSANEITIAVAANVSYAIDELVEVFHQDHPDTKVRVILGSSGKLAAQISHGAPYGILMSANMAYPYRLYKSHIAISEPVVYAKGALAILSIKKVDISKSLELLKEPSIHKIAMGNPKTAPYGEATLEALKNAKIYSAIKSKLIYGESISQTLSYTITAADIGIVAKSALYSSQLKSYKEGINWISIDNSLYTPISQGIVLLKYGEKDPSYRLFYDYILSRKGKEILQRYGYSTI</sequence>
<dbReference type="GO" id="GO:0015689">
    <property type="term" value="P:molybdate ion transport"/>
    <property type="evidence" value="ECO:0007669"/>
    <property type="project" value="InterPro"/>
</dbReference>
<dbReference type="GO" id="GO:0046872">
    <property type="term" value="F:metal ion binding"/>
    <property type="evidence" value="ECO:0007669"/>
    <property type="project" value="UniProtKB-KW"/>
</dbReference>
<evidence type="ECO:0000256" key="2">
    <source>
        <dbReference type="ARBA" id="ARBA00022729"/>
    </source>
</evidence>
<dbReference type="InterPro" id="IPR050682">
    <property type="entry name" value="ModA/WtpA"/>
</dbReference>
<proteinExistence type="predicted"/>
<dbReference type="GO" id="GO:0030973">
    <property type="term" value="F:molybdate ion binding"/>
    <property type="evidence" value="ECO:0007669"/>
    <property type="project" value="InterPro"/>
</dbReference>
<protein>
    <submittedName>
        <fullName evidence="3">Molybdenum ABC transporter, periplasmic molybdenum-binding protein ModA (TC 3.A.1.8.1)</fullName>
    </submittedName>
</protein>
<gene>
    <name evidence="3" type="ORF">MNB_SV-6-1089</name>
</gene>
<dbReference type="EMBL" id="FPHC01000005">
    <property type="protein sequence ID" value="SFV49999.1"/>
    <property type="molecule type" value="Genomic_DNA"/>
</dbReference>
<evidence type="ECO:0000313" key="3">
    <source>
        <dbReference type="EMBL" id="SFV49999.1"/>
    </source>
</evidence>
<organism evidence="3">
    <name type="scientific">hydrothermal vent metagenome</name>
    <dbReference type="NCBI Taxonomy" id="652676"/>
    <lineage>
        <taxon>unclassified sequences</taxon>
        <taxon>metagenomes</taxon>
        <taxon>ecological metagenomes</taxon>
    </lineage>
</organism>
<evidence type="ECO:0000256" key="1">
    <source>
        <dbReference type="ARBA" id="ARBA00022723"/>
    </source>
</evidence>
<dbReference type="AlphaFoldDB" id="A0A1W1B8X8"/>
<dbReference type="InterPro" id="IPR005950">
    <property type="entry name" value="ModA"/>
</dbReference>
<dbReference type="PANTHER" id="PTHR30632:SF14">
    <property type="entry name" value="TUNGSTATE_MOLYBDATE_CHROMATE-BINDING PROTEIN MODA"/>
    <property type="match status" value="1"/>
</dbReference>
<dbReference type="Gene3D" id="3.40.190.10">
    <property type="entry name" value="Periplasmic binding protein-like II"/>
    <property type="match status" value="2"/>
</dbReference>
<reference evidence="3" key="1">
    <citation type="submission" date="2016-10" db="EMBL/GenBank/DDBJ databases">
        <authorList>
            <person name="de Groot N.N."/>
        </authorList>
    </citation>
    <scope>NUCLEOTIDE SEQUENCE</scope>
</reference>
<keyword evidence="1" id="KW-0479">Metal-binding</keyword>
<accession>A0A1W1B8X8</accession>
<keyword evidence="2" id="KW-0732">Signal</keyword>
<dbReference type="PIRSF" id="PIRSF004846">
    <property type="entry name" value="ModA"/>
    <property type="match status" value="1"/>
</dbReference>
<dbReference type="Pfam" id="PF13531">
    <property type="entry name" value="SBP_bac_11"/>
    <property type="match status" value="1"/>
</dbReference>
<dbReference type="SUPFAM" id="SSF53850">
    <property type="entry name" value="Periplasmic binding protein-like II"/>
    <property type="match status" value="1"/>
</dbReference>
<dbReference type="NCBIfam" id="TIGR01256">
    <property type="entry name" value="modA"/>
    <property type="match status" value="1"/>
</dbReference>
<dbReference type="InterPro" id="IPR044084">
    <property type="entry name" value="AvModA-like_subst-bd"/>
</dbReference>